<reference evidence="1 2" key="1">
    <citation type="journal article" date="2023" name="Science">
        <title>Complex scaffold remodeling in plant triterpene biosynthesis.</title>
        <authorList>
            <person name="De La Pena R."/>
            <person name="Hodgson H."/>
            <person name="Liu J.C."/>
            <person name="Stephenson M.J."/>
            <person name="Martin A.C."/>
            <person name="Owen C."/>
            <person name="Harkess A."/>
            <person name="Leebens-Mack J."/>
            <person name="Jimenez L.E."/>
            <person name="Osbourn A."/>
            <person name="Sattely E.S."/>
        </authorList>
    </citation>
    <scope>NUCLEOTIDE SEQUENCE [LARGE SCALE GENOMIC DNA]</scope>
    <source>
        <strain evidence="2">cv. JPN11</strain>
        <tissue evidence="1">Leaf</tissue>
    </source>
</reference>
<dbReference type="Proteomes" id="UP001164539">
    <property type="component" value="Chromosome 2"/>
</dbReference>
<evidence type="ECO:0000313" key="1">
    <source>
        <dbReference type="EMBL" id="KAJ4724884.1"/>
    </source>
</evidence>
<dbReference type="EMBL" id="CM051395">
    <property type="protein sequence ID" value="KAJ4724884.1"/>
    <property type="molecule type" value="Genomic_DNA"/>
</dbReference>
<proteinExistence type="predicted"/>
<gene>
    <name evidence="1" type="ORF">OWV82_003820</name>
</gene>
<organism evidence="1 2">
    <name type="scientific">Melia azedarach</name>
    <name type="common">Chinaberry tree</name>
    <dbReference type="NCBI Taxonomy" id="155640"/>
    <lineage>
        <taxon>Eukaryota</taxon>
        <taxon>Viridiplantae</taxon>
        <taxon>Streptophyta</taxon>
        <taxon>Embryophyta</taxon>
        <taxon>Tracheophyta</taxon>
        <taxon>Spermatophyta</taxon>
        <taxon>Magnoliopsida</taxon>
        <taxon>eudicotyledons</taxon>
        <taxon>Gunneridae</taxon>
        <taxon>Pentapetalae</taxon>
        <taxon>rosids</taxon>
        <taxon>malvids</taxon>
        <taxon>Sapindales</taxon>
        <taxon>Meliaceae</taxon>
        <taxon>Melia</taxon>
    </lineage>
</organism>
<accession>A0ACC1YNC9</accession>
<protein>
    <submittedName>
        <fullName evidence="1">Retrovirus-related Pol polyprotein from transposon TNT 1-94</fullName>
    </submittedName>
</protein>
<sequence>MQQPQGFVDSQCPSHVCKLHKTIYSLRQAPRAWYNELQCFLLEYGFINPKSDTSLFIYTSRTCIMYLLVYVDDILLTGNYPSMLCTFTTQLSNRFSLKVLSELNYFLGVKTTWTSTRLFLSQRKYILDLL</sequence>
<comment type="caution">
    <text evidence="1">The sequence shown here is derived from an EMBL/GenBank/DDBJ whole genome shotgun (WGS) entry which is preliminary data.</text>
</comment>
<name>A0ACC1YNC9_MELAZ</name>
<keyword evidence="2" id="KW-1185">Reference proteome</keyword>
<evidence type="ECO:0000313" key="2">
    <source>
        <dbReference type="Proteomes" id="UP001164539"/>
    </source>
</evidence>